<dbReference type="PROSITE" id="PS00211">
    <property type="entry name" value="ABC_TRANSPORTER_1"/>
    <property type="match status" value="1"/>
</dbReference>
<dbReference type="Pfam" id="PF00005">
    <property type="entry name" value="ABC_tran"/>
    <property type="match status" value="1"/>
</dbReference>
<dbReference type="Gene3D" id="3.40.50.300">
    <property type="entry name" value="P-loop containing nucleotide triphosphate hydrolases"/>
    <property type="match status" value="1"/>
</dbReference>
<evidence type="ECO:0000313" key="4">
    <source>
        <dbReference type="EMBL" id="KEZ91649.1"/>
    </source>
</evidence>
<dbReference type="PROSITE" id="PS50893">
    <property type="entry name" value="ABC_TRANSPORTER_2"/>
    <property type="match status" value="1"/>
</dbReference>
<dbReference type="AlphaFoldDB" id="A0A084JRR5"/>
<evidence type="ECO:0000256" key="1">
    <source>
        <dbReference type="ARBA" id="ARBA00022741"/>
    </source>
</evidence>
<organism evidence="4 5">
    <name type="scientific">Lacrimispora celerecrescens</name>
    <dbReference type="NCBI Taxonomy" id="29354"/>
    <lineage>
        <taxon>Bacteria</taxon>
        <taxon>Bacillati</taxon>
        <taxon>Bacillota</taxon>
        <taxon>Clostridia</taxon>
        <taxon>Lachnospirales</taxon>
        <taxon>Lachnospiraceae</taxon>
        <taxon>Lacrimispora</taxon>
    </lineage>
</organism>
<dbReference type="GO" id="GO:0016887">
    <property type="term" value="F:ATP hydrolysis activity"/>
    <property type="evidence" value="ECO:0007669"/>
    <property type="project" value="InterPro"/>
</dbReference>
<proteinExistence type="predicted"/>
<comment type="caution">
    <text evidence="4">The sequence shown here is derived from an EMBL/GenBank/DDBJ whole genome shotgun (WGS) entry which is preliminary data.</text>
</comment>
<dbReference type="InterPro" id="IPR050334">
    <property type="entry name" value="Molybdenum_import_ModC"/>
</dbReference>
<protein>
    <submittedName>
        <fullName evidence="4">ABC transporter</fullName>
    </submittedName>
</protein>
<keyword evidence="2" id="KW-0067">ATP-binding</keyword>
<dbReference type="PANTHER" id="PTHR43514:SF1">
    <property type="entry name" value="SULFATE_THIOSULFATE IMPORT ATP-BINDING PROTEIN CYSA"/>
    <property type="match status" value="1"/>
</dbReference>
<gene>
    <name evidence="4" type="ORF">IO98_00245</name>
</gene>
<dbReference type="RefSeq" id="WP_038276928.1">
    <property type="nucleotide sequence ID" value="NZ_JPME01000002.1"/>
</dbReference>
<dbReference type="PANTHER" id="PTHR43514">
    <property type="entry name" value="ABC TRANSPORTER I FAMILY MEMBER 10"/>
    <property type="match status" value="1"/>
</dbReference>
<sequence>MALQVNIRKKFSGFELNVEFETEAGCMGILGASGCGKSMTLKCVAGIETPDQGRIVLNGKVLFDSEKGINLPARERRTGYLFQNYALFPTMTVEENLSIVLPGKKRDKLPLVAEQLRRFQLEGLEKRYPSQLSGGQQQRVALARMLLYKPDIIMLDEPFSALDGFLKDTLQMEMLELIRDYSGDVLMVSHSRDEIYKFCDHMMLLSEGKTILKGCTKDIFRRPERMEAAKLTGCKNISSIEKISDYELYACEWKIKLKTEEKIGDSVRYVGIRGHNLIPVQERSEENVMGIELAGFADTPFQRQYLFQNTDDKTSSKIWWVQDKMDFEEGMHQNIPSFIRFPKEDLLLLL</sequence>
<accession>A0A084JRR5</accession>
<name>A0A084JRR5_9FIRM</name>
<dbReference type="EMBL" id="JPME01000002">
    <property type="protein sequence ID" value="KEZ91649.1"/>
    <property type="molecule type" value="Genomic_DNA"/>
</dbReference>
<evidence type="ECO:0000256" key="2">
    <source>
        <dbReference type="ARBA" id="ARBA00022840"/>
    </source>
</evidence>
<keyword evidence="1" id="KW-0547">Nucleotide-binding</keyword>
<keyword evidence="5" id="KW-1185">Reference proteome</keyword>
<evidence type="ECO:0000259" key="3">
    <source>
        <dbReference type="PROSITE" id="PS50893"/>
    </source>
</evidence>
<feature type="domain" description="ABC transporter" evidence="3">
    <location>
        <begin position="2"/>
        <end position="232"/>
    </location>
</feature>
<dbReference type="SUPFAM" id="SSF52540">
    <property type="entry name" value="P-loop containing nucleoside triphosphate hydrolases"/>
    <property type="match status" value="1"/>
</dbReference>
<dbReference type="InterPro" id="IPR003593">
    <property type="entry name" value="AAA+_ATPase"/>
</dbReference>
<evidence type="ECO:0000313" key="5">
    <source>
        <dbReference type="Proteomes" id="UP000028525"/>
    </source>
</evidence>
<dbReference type="InterPro" id="IPR017871">
    <property type="entry name" value="ABC_transporter-like_CS"/>
</dbReference>
<dbReference type="InterPro" id="IPR027417">
    <property type="entry name" value="P-loop_NTPase"/>
</dbReference>
<dbReference type="GO" id="GO:0005524">
    <property type="term" value="F:ATP binding"/>
    <property type="evidence" value="ECO:0007669"/>
    <property type="project" value="UniProtKB-KW"/>
</dbReference>
<dbReference type="STRING" id="29354.IO98_00245"/>
<dbReference type="OrthoDB" id="9802264at2"/>
<reference evidence="4 5" key="1">
    <citation type="submission" date="2014-07" db="EMBL/GenBank/DDBJ databases">
        <title>Draft genome of Clostridium celerecrescens 152B isolated from sediments associated with methane hydrate from Krishna Godavari basin.</title>
        <authorList>
            <person name="Honkalas V.S."/>
            <person name="Dabir A.P."/>
            <person name="Arora P."/>
            <person name="Dhakephalkar P.K."/>
        </authorList>
    </citation>
    <scope>NUCLEOTIDE SEQUENCE [LARGE SCALE GENOMIC DNA]</scope>
    <source>
        <strain evidence="4 5">152B</strain>
    </source>
</reference>
<dbReference type="SMART" id="SM00382">
    <property type="entry name" value="AAA"/>
    <property type="match status" value="1"/>
</dbReference>
<dbReference type="InterPro" id="IPR003439">
    <property type="entry name" value="ABC_transporter-like_ATP-bd"/>
</dbReference>
<dbReference type="Proteomes" id="UP000028525">
    <property type="component" value="Unassembled WGS sequence"/>
</dbReference>